<dbReference type="Proteomes" id="UP000014975">
    <property type="component" value="Unassembled WGS sequence"/>
</dbReference>
<evidence type="ECO:0000313" key="5">
    <source>
        <dbReference type="EMBL" id="EPR34500.1"/>
    </source>
</evidence>
<dbReference type="RefSeq" id="WP_020886666.1">
    <property type="nucleotide sequence ID" value="NZ_ATHI01000010.1"/>
</dbReference>
<reference evidence="5 6" key="1">
    <citation type="journal article" date="2013" name="Genome Announc.">
        <title>Draft genome sequences for three mercury-methylating, sulfate-reducing bacteria.</title>
        <authorList>
            <person name="Brown S.D."/>
            <person name="Hurt R.A.Jr."/>
            <person name="Gilmour C.C."/>
            <person name="Elias D.A."/>
        </authorList>
    </citation>
    <scope>NUCLEOTIDE SEQUENCE [LARGE SCALE GENOMIC DNA]</scope>
    <source>
        <strain evidence="5 6">DSM 16529</strain>
    </source>
</reference>
<feature type="region of interest" description="Disordered" evidence="2">
    <location>
        <begin position="49"/>
        <end position="86"/>
    </location>
</feature>
<dbReference type="PROSITE" id="PS00922">
    <property type="entry name" value="TRANSGLYCOSYLASE"/>
    <property type="match status" value="1"/>
</dbReference>
<feature type="domain" description="LysM" evidence="4">
    <location>
        <begin position="459"/>
        <end position="503"/>
    </location>
</feature>
<gene>
    <name evidence="5" type="ORF">dsat_2782</name>
</gene>
<proteinExistence type="inferred from homology"/>
<protein>
    <submittedName>
        <fullName evidence="5">Lytic transglycosylase catalytic</fullName>
    </submittedName>
</protein>
<evidence type="ECO:0000313" key="6">
    <source>
        <dbReference type="Proteomes" id="UP000014975"/>
    </source>
</evidence>
<feature type="domain" description="LysM" evidence="4">
    <location>
        <begin position="525"/>
        <end position="569"/>
    </location>
</feature>
<dbReference type="EMBL" id="ATHI01000010">
    <property type="protein sequence ID" value="EPR34500.1"/>
    <property type="molecule type" value="Genomic_DNA"/>
</dbReference>
<dbReference type="InterPro" id="IPR036779">
    <property type="entry name" value="LysM_dom_sf"/>
</dbReference>
<dbReference type="CDD" id="cd16894">
    <property type="entry name" value="MltD-like"/>
    <property type="match status" value="1"/>
</dbReference>
<keyword evidence="6" id="KW-1185">Reference proteome</keyword>
<dbReference type="PATRIC" id="fig|1121439.3.peg.1188"/>
<keyword evidence="3" id="KW-0472">Membrane</keyword>
<keyword evidence="3" id="KW-1133">Transmembrane helix</keyword>
<dbReference type="InterPro" id="IPR018392">
    <property type="entry name" value="LysM"/>
</dbReference>
<evidence type="ECO:0000256" key="3">
    <source>
        <dbReference type="SAM" id="Phobius"/>
    </source>
</evidence>
<dbReference type="InterPro" id="IPR000189">
    <property type="entry name" value="Transglyc_AS"/>
</dbReference>
<sequence length="572" mass="63307">MIFPEHTRSFRNSAKVCVRRGSLRILMVIAALLFVTACATHTVGPDAPPAQVAKASKAKPTQADARDGVDFSAEEAAEASDDALTPEQQKVLSADDGITLTLSQRENQDFVNFFKFFTATDENGKSRRGRVSFERWLERAKIYLPYVRQVVRERGLPDDVIFLPFAESGYNPWAVSRAGAVGMWQFMPFTGRKYGLTVDWWIDQRRDPYMATHAAMDYLSVLYGMFGDWHLALAAYNAGEGRVGRAIRNSGSDDFFEICRLGSHLPRETRQYVPKIMAINKIILHLEELGFEPIDWNHDPDIASLNVPGGTDLLALSKAVGLDWSEFEALNPAFRRTVSPPEMETPIYLPSEKVAHANAYLAKPEARPFAGYATYTVRSGDSWWAISRRHQVPINILRTLNRGLSSTLHPGQTVMIPAQGANANIAAAPSGSRAAQAESAVANAESRTAATRALAAKRSNYIVKSGDSLWSISKRHGVSLNSLLAANGLSNGNRIKAGQRLYIPGAGEAQTREQQARAKETLSEITYRVQQGDTIWGIARKYNVNPSHLLAWNSLNRNSVLRPGQEIRIRLP</sequence>
<dbReference type="eggNOG" id="COG1388">
    <property type="taxonomic scope" value="Bacteria"/>
</dbReference>
<dbReference type="Gene3D" id="3.10.350.10">
    <property type="entry name" value="LysM domain"/>
    <property type="match status" value="3"/>
</dbReference>
<feature type="transmembrane region" description="Helical" evidence="3">
    <location>
        <begin position="21"/>
        <end position="44"/>
    </location>
</feature>
<dbReference type="STRING" id="1121439.dsat_2782"/>
<dbReference type="eggNOG" id="COG0741">
    <property type="taxonomic scope" value="Bacteria"/>
</dbReference>
<name>S7TD64_9BACT</name>
<organism evidence="5 6">
    <name type="scientific">Alkalidesulfovibrio alkalitolerans DSM 16529</name>
    <dbReference type="NCBI Taxonomy" id="1121439"/>
    <lineage>
        <taxon>Bacteria</taxon>
        <taxon>Pseudomonadati</taxon>
        <taxon>Thermodesulfobacteriota</taxon>
        <taxon>Desulfovibrionia</taxon>
        <taxon>Desulfovibrionales</taxon>
        <taxon>Desulfovibrionaceae</taxon>
        <taxon>Alkalidesulfovibrio</taxon>
    </lineage>
</organism>
<dbReference type="CDD" id="cd00118">
    <property type="entry name" value="LysM"/>
    <property type="match status" value="3"/>
</dbReference>
<keyword evidence="3" id="KW-0812">Transmembrane</keyword>
<dbReference type="SUPFAM" id="SSF53955">
    <property type="entry name" value="Lysozyme-like"/>
    <property type="match status" value="1"/>
</dbReference>
<accession>S7TD64</accession>
<dbReference type="GO" id="GO:0000270">
    <property type="term" value="P:peptidoglycan metabolic process"/>
    <property type="evidence" value="ECO:0007669"/>
    <property type="project" value="InterPro"/>
</dbReference>
<dbReference type="SMART" id="SM00257">
    <property type="entry name" value="LysM"/>
    <property type="match status" value="3"/>
</dbReference>
<dbReference type="PANTHER" id="PTHR33734">
    <property type="entry name" value="LYSM DOMAIN-CONTAINING GPI-ANCHORED PROTEIN 2"/>
    <property type="match status" value="1"/>
</dbReference>
<dbReference type="GO" id="GO:0016020">
    <property type="term" value="C:membrane"/>
    <property type="evidence" value="ECO:0007669"/>
    <property type="project" value="InterPro"/>
</dbReference>
<dbReference type="Pfam" id="PF01464">
    <property type="entry name" value="SLT"/>
    <property type="match status" value="1"/>
</dbReference>
<evidence type="ECO:0000256" key="2">
    <source>
        <dbReference type="SAM" id="MobiDB-lite"/>
    </source>
</evidence>
<evidence type="ECO:0000256" key="1">
    <source>
        <dbReference type="ARBA" id="ARBA00007734"/>
    </source>
</evidence>
<feature type="domain" description="LysM" evidence="4">
    <location>
        <begin position="373"/>
        <end position="416"/>
    </location>
</feature>
<dbReference type="AlphaFoldDB" id="S7TD64"/>
<feature type="compositionally biased region" description="Acidic residues" evidence="2">
    <location>
        <begin position="72"/>
        <end position="81"/>
    </location>
</feature>
<dbReference type="SUPFAM" id="SSF54106">
    <property type="entry name" value="LysM domain"/>
    <property type="match status" value="3"/>
</dbReference>
<dbReference type="InterPro" id="IPR023346">
    <property type="entry name" value="Lysozyme-like_dom_sf"/>
</dbReference>
<dbReference type="Gene3D" id="1.10.530.10">
    <property type="match status" value="1"/>
</dbReference>
<dbReference type="GO" id="GO:0008933">
    <property type="term" value="F:peptidoglycan lytic transglycosylase activity"/>
    <property type="evidence" value="ECO:0007669"/>
    <property type="project" value="InterPro"/>
</dbReference>
<dbReference type="Pfam" id="PF01476">
    <property type="entry name" value="LysM"/>
    <property type="match status" value="3"/>
</dbReference>
<comment type="similarity">
    <text evidence="1">Belongs to the transglycosylase Slt family.</text>
</comment>
<comment type="caution">
    <text evidence="5">The sequence shown here is derived from an EMBL/GenBank/DDBJ whole genome shotgun (WGS) entry which is preliminary data.</text>
</comment>
<dbReference type="PANTHER" id="PTHR33734:SF22">
    <property type="entry name" value="MEMBRANE-BOUND LYTIC MUREIN TRANSGLYCOSYLASE D"/>
    <property type="match status" value="1"/>
</dbReference>
<dbReference type="InterPro" id="IPR008258">
    <property type="entry name" value="Transglycosylase_SLT_dom_1"/>
</dbReference>
<dbReference type="PROSITE" id="PS51782">
    <property type="entry name" value="LYSM"/>
    <property type="match status" value="3"/>
</dbReference>
<evidence type="ECO:0000259" key="4">
    <source>
        <dbReference type="PROSITE" id="PS51782"/>
    </source>
</evidence>